<dbReference type="Proteomes" id="UP000308652">
    <property type="component" value="Unassembled WGS sequence"/>
</dbReference>
<organism evidence="1 2">
    <name type="scientific">Crucibulum laeve</name>
    <dbReference type="NCBI Taxonomy" id="68775"/>
    <lineage>
        <taxon>Eukaryota</taxon>
        <taxon>Fungi</taxon>
        <taxon>Dikarya</taxon>
        <taxon>Basidiomycota</taxon>
        <taxon>Agaricomycotina</taxon>
        <taxon>Agaricomycetes</taxon>
        <taxon>Agaricomycetidae</taxon>
        <taxon>Agaricales</taxon>
        <taxon>Agaricineae</taxon>
        <taxon>Nidulariaceae</taxon>
        <taxon>Crucibulum</taxon>
    </lineage>
</organism>
<keyword evidence="2" id="KW-1185">Reference proteome</keyword>
<evidence type="ECO:0000313" key="1">
    <source>
        <dbReference type="EMBL" id="TFK32422.1"/>
    </source>
</evidence>
<protein>
    <submittedName>
        <fullName evidence="1">Uncharacterized protein</fullName>
    </submittedName>
</protein>
<reference evidence="1 2" key="1">
    <citation type="journal article" date="2019" name="Nat. Ecol. Evol.">
        <title>Megaphylogeny resolves global patterns of mushroom evolution.</title>
        <authorList>
            <person name="Varga T."/>
            <person name="Krizsan K."/>
            <person name="Foldi C."/>
            <person name="Dima B."/>
            <person name="Sanchez-Garcia M."/>
            <person name="Sanchez-Ramirez S."/>
            <person name="Szollosi G.J."/>
            <person name="Szarkandi J.G."/>
            <person name="Papp V."/>
            <person name="Albert L."/>
            <person name="Andreopoulos W."/>
            <person name="Angelini C."/>
            <person name="Antonin V."/>
            <person name="Barry K.W."/>
            <person name="Bougher N.L."/>
            <person name="Buchanan P."/>
            <person name="Buyck B."/>
            <person name="Bense V."/>
            <person name="Catcheside P."/>
            <person name="Chovatia M."/>
            <person name="Cooper J."/>
            <person name="Damon W."/>
            <person name="Desjardin D."/>
            <person name="Finy P."/>
            <person name="Geml J."/>
            <person name="Haridas S."/>
            <person name="Hughes K."/>
            <person name="Justo A."/>
            <person name="Karasinski D."/>
            <person name="Kautmanova I."/>
            <person name="Kiss B."/>
            <person name="Kocsube S."/>
            <person name="Kotiranta H."/>
            <person name="LaButti K.M."/>
            <person name="Lechner B.E."/>
            <person name="Liimatainen K."/>
            <person name="Lipzen A."/>
            <person name="Lukacs Z."/>
            <person name="Mihaltcheva S."/>
            <person name="Morgado L.N."/>
            <person name="Niskanen T."/>
            <person name="Noordeloos M.E."/>
            <person name="Ohm R.A."/>
            <person name="Ortiz-Santana B."/>
            <person name="Ovrebo C."/>
            <person name="Racz N."/>
            <person name="Riley R."/>
            <person name="Savchenko A."/>
            <person name="Shiryaev A."/>
            <person name="Soop K."/>
            <person name="Spirin V."/>
            <person name="Szebenyi C."/>
            <person name="Tomsovsky M."/>
            <person name="Tulloss R.E."/>
            <person name="Uehling J."/>
            <person name="Grigoriev I.V."/>
            <person name="Vagvolgyi C."/>
            <person name="Papp T."/>
            <person name="Martin F.M."/>
            <person name="Miettinen O."/>
            <person name="Hibbett D.S."/>
            <person name="Nagy L.G."/>
        </authorList>
    </citation>
    <scope>NUCLEOTIDE SEQUENCE [LARGE SCALE GENOMIC DNA]</scope>
    <source>
        <strain evidence="1 2">CBS 166.37</strain>
    </source>
</reference>
<dbReference type="EMBL" id="ML213675">
    <property type="protein sequence ID" value="TFK32422.1"/>
    <property type="molecule type" value="Genomic_DNA"/>
</dbReference>
<sequence>MVRLMHDLVKEHPKPMAYRNWDTPALQSPCMLGDCEREGFSEGRYRPMISKLKTHQVTKRRGKELGWKSLQEVAYGSLASPSPQWTNHPAPDLDRATDHLHRHRTRGQNTNHKPHPIISLRLKSTNQLMVSTHHAGYYDSDRITKAYNSPIDHLFLSPNSGSSYIAPDEKLRVRLEVQLGKPEA</sequence>
<proteinExistence type="predicted"/>
<accession>A0A5C3LIB3</accession>
<name>A0A5C3LIB3_9AGAR</name>
<evidence type="ECO:0000313" key="2">
    <source>
        <dbReference type="Proteomes" id="UP000308652"/>
    </source>
</evidence>
<dbReference type="AlphaFoldDB" id="A0A5C3LIB3"/>
<gene>
    <name evidence="1" type="ORF">BDQ12DRAFT_671072</name>
</gene>